<dbReference type="PANTHER" id="PTHR41807">
    <property type="entry name" value="GLUTATHIONE TRANSFERASE 3"/>
    <property type="match status" value="1"/>
</dbReference>
<dbReference type="Gene3D" id="1.10.630.10">
    <property type="entry name" value="Cytochrome P450"/>
    <property type="match status" value="1"/>
</dbReference>
<dbReference type="PRINTS" id="PR00463">
    <property type="entry name" value="EP450I"/>
</dbReference>
<dbReference type="GO" id="GO:0016705">
    <property type="term" value="F:oxidoreductase activity, acting on paired donors, with incorporation or reduction of molecular oxygen"/>
    <property type="evidence" value="ECO:0007669"/>
    <property type="project" value="InterPro"/>
</dbReference>
<dbReference type="InterPro" id="IPR002401">
    <property type="entry name" value="Cyt_P450_E_grp-I"/>
</dbReference>
<gene>
    <name evidence="6" type="ORF">VP1G_06296</name>
</gene>
<keyword evidence="5" id="KW-0472">Membrane</keyword>
<dbReference type="Proteomes" id="UP000078576">
    <property type="component" value="Unassembled WGS sequence"/>
</dbReference>
<dbReference type="Pfam" id="PF00067">
    <property type="entry name" value="p450"/>
    <property type="match status" value="2"/>
</dbReference>
<dbReference type="InterPro" id="IPR038872">
    <property type="entry name" value="Put_GTT3"/>
</dbReference>
<dbReference type="GO" id="GO:0016020">
    <property type="term" value="C:membrane"/>
    <property type="evidence" value="ECO:0007669"/>
    <property type="project" value="TreeGrafter"/>
</dbReference>
<feature type="region of interest" description="Disordered" evidence="4">
    <location>
        <begin position="700"/>
        <end position="726"/>
    </location>
</feature>
<dbReference type="GO" id="GO:0020037">
    <property type="term" value="F:heme binding"/>
    <property type="evidence" value="ECO:0007669"/>
    <property type="project" value="InterPro"/>
</dbReference>
<dbReference type="InterPro" id="IPR001128">
    <property type="entry name" value="Cyt_P450"/>
</dbReference>
<feature type="binding site" description="axial binding residue" evidence="3">
    <location>
        <position position="556"/>
    </location>
    <ligand>
        <name>heme</name>
        <dbReference type="ChEBI" id="CHEBI:30413"/>
    </ligand>
    <ligandPart>
        <name>Fe</name>
        <dbReference type="ChEBI" id="CHEBI:18248"/>
    </ligandPart>
</feature>
<dbReference type="GO" id="GO:0005506">
    <property type="term" value="F:iron ion binding"/>
    <property type="evidence" value="ECO:0007669"/>
    <property type="project" value="InterPro"/>
</dbReference>
<evidence type="ECO:0000256" key="3">
    <source>
        <dbReference type="PIRSR" id="PIRSR602401-1"/>
    </source>
</evidence>
<comment type="cofactor">
    <cofactor evidence="3">
        <name>heme</name>
        <dbReference type="ChEBI" id="CHEBI:30413"/>
    </cofactor>
</comment>
<evidence type="ECO:0000313" key="7">
    <source>
        <dbReference type="Proteomes" id="UP000078576"/>
    </source>
</evidence>
<dbReference type="STRING" id="694573.A0A194V550"/>
<keyword evidence="3" id="KW-0349">Heme</keyword>
<dbReference type="OrthoDB" id="1470350at2759"/>
<evidence type="ECO:0000256" key="1">
    <source>
        <dbReference type="ARBA" id="ARBA00022723"/>
    </source>
</evidence>
<evidence type="ECO:0000313" key="6">
    <source>
        <dbReference type="EMBL" id="KUI59044.1"/>
    </source>
</evidence>
<evidence type="ECO:0000256" key="4">
    <source>
        <dbReference type="SAM" id="MobiDB-lite"/>
    </source>
</evidence>
<organism evidence="6 7">
    <name type="scientific">Cytospora mali</name>
    <name type="common">Apple Valsa canker fungus</name>
    <name type="synonym">Valsa mali</name>
    <dbReference type="NCBI Taxonomy" id="578113"/>
    <lineage>
        <taxon>Eukaryota</taxon>
        <taxon>Fungi</taxon>
        <taxon>Dikarya</taxon>
        <taxon>Ascomycota</taxon>
        <taxon>Pezizomycotina</taxon>
        <taxon>Sordariomycetes</taxon>
        <taxon>Sordariomycetidae</taxon>
        <taxon>Diaporthales</taxon>
        <taxon>Cytosporaceae</taxon>
        <taxon>Cytospora</taxon>
    </lineage>
</organism>
<sequence>MYSSVYLLLGAVVAYCAISCYNGLQSSIAAARRTGLPYVVVPCSPFSIPWQLTCSTWTPIIKTLPKSWWESWIDVMQADWSYRLLQAPWERLGDTFLVVSPGGIIMWTRSAEAIHQLTARREAFPKPTHQYEILAIFGRNILTTEGPEWKIHRKGVSASFNERNAAHIFAESVEQTQGLITHWMGGAVEDKNTSGNITTLEHDTMTLALNIIAHVGFGLRFFWAGQEMPDDLSALNKKYASFEAPAGHSMTFVNSLATVLERITLLLIVPKWLLQILPFKSTKSALEAYNNYNHYMEEFLQDKIEAAQFGDDTAEGGMDLMGQLVRAKYGGKNKSEKTKDEAQLSDSDILGDAFIIIVAGHETTANTLHFTLLELANNPAAQRALQADIDRILGRDSDPSTWNYEQNINALTASNIAACMNEALRMVPPVVDIPKWVGPGHDQTIALDGEKHLLPKKMSIAMNTVGVHRNPKYWPTKATKTEGQGPGQGPGQGQEHDLNEFLPERWFRPSLSKVPEGQDDDETDEFGGFKERDTSEQMYRPVRGSYIPFSDGARSCIGRRIAQVEMIAALAVLFQKYSIELAVDEWASDEEVAGMGEEERRELFDKARAKSRETIRQATSLLTLKLHGKQMVPVSYLRGQRKSGLLELAETVGLTNTDGMKKSDLETALDDFLAEKQSQFSSNPAAQPYYQARARAIGSPVKKDSSVDAPKPSRRRTVKQADRGVASTTDSGVKDVAYTARDSLSTVTSIIFCISAFELYNLKKELLPNRYAFTIPAIHALKTSDHAVEVTDMFLLLTSSFWNPALLWAFTSVIVPAFFGFYFNLGAAHARSGPGKKSQGSDYTVDPLMFSIAKAVITYVVYQQGVTFGGWIDPVSVARINSATYGGWKGVITGAAISGIASIYDAVLRR</sequence>
<dbReference type="PRINTS" id="PR00385">
    <property type="entry name" value="P450"/>
</dbReference>
<dbReference type="AlphaFoldDB" id="A0A194V550"/>
<dbReference type="PANTHER" id="PTHR41807:SF1">
    <property type="entry name" value="GLUTATHIONE TRANSFERASE 3"/>
    <property type="match status" value="1"/>
</dbReference>
<reference evidence="7" key="1">
    <citation type="submission" date="2014-12" db="EMBL/GenBank/DDBJ databases">
        <title>Genome Sequence of Valsa Canker Pathogens Uncovers a Specific Adaption of Colonization on Woody Bark.</title>
        <authorList>
            <person name="Yin Z."/>
            <person name="Liu H."/>
            <person name="Gao X."/>
            <person name="Li Z."/>
            <person name="Song N."/>
            <person name="Ke X."/>
            <person name="Dai Q."/>
            <person name="Wu Y."/>
            <person name="Sun Y."/>
            <person name="Xu J.-R."/>
            <person name="Kang Z.K."/>
            <person name="Wang L."/>
            <person name="Huang L."/>
        </authorList>
    </citation>
    <scope>NUCLEOTIDE SEQUENCE [LARGE SCALE GENOMIC DNA]</scope>
    <source>
        <strain evidence="7">SXYL134</strain>
    </source>
</reference>
<protein>
    <submittedName>
        <fullName evidence="6">Cytochrome P450 3A1</fullName>
    </submittedName>
</protein>
<keyword evidence="1 3" id="KW-0479">Metal-binding</keyword>
<dbReference type="GO" id="GO:0004497">
    <property type="term" value="F:monooxygenase activity"/>
    <property type="evidence" value="ECO:0007669"/>
    <property type="project" value="InterPro"/>
</dbReference>
<dbReference type="EMBL" id="KN714723">
    <property type="protein sequence ID" value="KUI59044.1"/>
    <property type="molecule type" value="Genomic_DNA"/>
</dbReference>
<keyword evidence="2 3" id="KW-0408">Iron</keyword>
<feature type="transmembrane region" description="Helical" evidence="5">
    <location>
        <begin position="805"/>
        <end position="827"/>
    </location>
</feature>
<evidence type="ECO:0000256" key="5">
    <source>
        <dbReference type="SAM" id="Phobius"/>
    </source>
</evidence>
<keyword evidence="5" id="KW-1133">Transmembrane helix</keyword>
<evidence type="ECO:0000256" key="2">
    <source>
        <dbReference type="ARBA" id="ARBA00023004"/>
    </source>
</evidence>
<dbReference type="InterPro" id="IPR036396">
    <property type="entry name" value="Cyt_P450_sf"/>
</dbReference>
<keyword evidence="5" id="KW-0812">Transmembrane</keyword>
<proteinExistence type="predicted"/>
<dbReference type="CDD" id="cd11070">
    <property type="entry name" value="CYP56-like"/>
    <property type="match status" value="1"/>
</dbReference>
<name>A0A194V550_CYTMA</name>
<dbReference type="PROSITE" id="PS00086">
    <property type="entry name" value="CYTOCHROME_P450"/>
    <property type="match status" value="1"/>
</dbReference>
<keyword evidence="7" id="KW-1185">Reference proteome</keyword>
<accession>A0A194V550</accession>
<dbReference type="SUPFAM" id="SSF48264">
    <property type="entry name" value="Cytochrome P450"/>
    <property type="match status" value="1"/>
</dbReference>
<dbReference type="InterPro" id="IPR017972">
    <property type="entry name" value="Cyt_P450_CS"/>
</dbReference>
<feature type="region of interest" description="Disordered" evidence="4">
    <location>
        <begin position="476"/>
        <end position="495"/>
    </location>
</feature>